<dbReference type="PRINTS" id="PR00131">
    <property type="entry name" value="GLHYDRLASE1"/>
</dbReference>
<comment type="subunit">
    <text evidence="2">Homodimer.</text>
</comment>
<evidence type="ECO:0000256" key="4">
    <source>
        <dbReference type="ARBA" id="ARBA00022801"/>
    </source>
</evidence>
<dbReference type="InterPro" id="IPR001360">
    <property type="entry name" value="Glyco_hydro_1"/>
</dbReference>
<dbReference type="FunCoup" id="A0A1S3JXI7">
    <property type="interactions" value="7"/>
</dbReference>
<dbReference type="GeneID" id="106176968"/>
<dbReference type="InterPro" id="IPR018120">
    <property type="entry name" value="Glyco_hydro_1_AS"/>
</dbReference>
<keyword evidence="6 8" id="KW-0326">Glycosidase</keyword>
<keyword evidence="9" id="KW-1185">Reference proteome</keyword>
<evidence type="ECO:0000256" key="2">
    <source>
        <dbReference type="ARBA" id="ARBA00011738"/>
    </source>
</evidence>
<dbReference type="InterPro" id="IPR017853">
    <property type="entry name" value="GH"/>
</dbReference>
<keyword evidence="4 8" id="KW-0378">Hydrolase</keyword>
<dbReference type="PROSITE" id="PS00572">
    <property type="entry name" value="GLYCOSYL_HYDROL_F1_1"/>
    <property type="match status" value="1"/>
</dbReference>
<dbReference type="PANTHER" id="PTHR10353">
    <property type="entry name" value="GLYCOSYL HYDROLASE"/>
    <property type="match status" value="1"/>
</dbReference>
<organism evidence="9 10">
    <name type="scientific">Lingula anatina</name>
    <name type="common">Brachiopod</name>
    <name type="synonym">Lingula unguis</name>
    <dbReference type="NCBI Taxonomy" id="7574"/>
    <lineage>
        <taxon>Eukaryota</taxon>
        <taxon>Metazoa</taxon>
        <taxon>Spiralia</taxon>
        <taxon>Lophotrochozoa</taxon>
        <taxon>Brachiopoda</taxon>
        <taxon>Linguliformea</taxon>
        <taxon>Lingulata</taxon>
        <taxon>Lingulida</taxon>
        <taxon>Linguloidea</taxon>
        <taxon>Lingulidae</taxon>
        <taxon>Lingula</taxon>
    </lineage>
</organism>
<sequence>MASRSIGDNVFKGMSLCLTEYSKRNTMDVIPSLLLSVALCSTLTVCLPQPRGEGPSASGLPSDFLWGVATAAYQIEGAWKEDGKGPSIWDEYSHQPGNIDDGSNGDVACDSYHKWQEDMEILKLMRVKHYRFSLSWPRLLPDGTKGSLNTKAVAYYMNIIKALKDNGIIPLITLYHWDLPKTLQDKYGGWLNESIIPLFKDYAEVCFKTFGDQVKHWLTFNEPWCVSVLGYEVGQMAPGIKLAGTGAYRAAHTILKAHAEVYHMYHEKYNTDKSEYIKRNTMDVIPSLLLSVALCSTLTVCLPQPRGEGPSASGLPSDFLWGVATAAYQIEGAWKEDGKGPSIWDEYSHKPGNIDDGSNGDVACDSYHKWQEDMEILKLMRVKHYRFSLSWPRLLPDGTKGSLNTKAVAYYMNIIKALKDNGIIPLITLYHWDLPKTLQDKYGGWLNESIIPLFKDYAEVCFKTFGDQVKHWLTFNEPWCVSVLGYEVGQMAPGIKLAGTGAYRAAHTILKAHAEVYHMYHEKYNTDKSGKISITLNSDWSEPKTKTAEDAEAAERSQQFSLGWFAHPVYANGDYPDVMKWTVGNRSKAENLNQSRLPEFTDDEKARIKGTFDFFGLNTYSTNLITGAKTTGAGYFQDIGVASSKDPKWKTSGSSWLTVVPWGMRRILNWIKQQYSNPPVIITENGISDRNTTIPGIYRDYWRIGYYRGYISNMIDAVVKDKCNVIGYTAWSVMDNFEWSRGYSEKFGMYHVNFSDPQRPRTPKESSVYYSMIIKANGIPKYTPRSFHVVDEN</sequence>
<dbReference type="GO" id="GO:0008422">
    <property type="term" value="F:beta-glucosidase activity"/>
    <property type="evidence" value="ECO:0007669"/>
    <property type="project" value="TreeGrafter"/>
</dbReference>
<evidence type="ECO:0000256" key="1">
    <source>
        <dbReference type="ARBA" id="ARBA00010838"/>
    </source>
</evidence>
<accession>A0A1S3JXI7</accession>
<evidence type="ECO:0000256" key="6">
    <source>
        <dbReference type="ARBA" id="ARBA00023295"/>
    </source>
</evidence>
<gene>
    <name evidence="10" type="primary">LOC106176968</name>
</gene>
<dbReference type="AlphaFoldDB" id="A0A1S3JXI7"/>
<feature type="active site" description="Nucleophile" evidence="7">
    <location>
        <position position="684"/>
    </location>
</feature>
<comment type="similarity">
    <text evidence="1">Belongs to the glycosyl hydrolase 1 family.</text>
</comment>
<proteinExistence type="inferred from homology"/>
<dbReference type="EC" id="3.2.1.21" evidence="3"/>
<dbReference type="SUPFAM" id="SSF51445">
    <property type="entry name" value="(Trans)glycosidases"/>
    <property type="match status" value="2"/>
</dbReference>
<evidence type="ECO:0000313" key="9">
    <source>
        <dbReference type="Proteomes" id="UP000085678"/>
    </source>
</evidence>
<dbReference type="Proteomes" id="UP000085678">
    <property type="component" value="Unplaced"/>
</dbReference>
<dbReference type="OrthoDB" id="65569at2759"/>
<dbReference type="PANTHER" id="PTHR10353:SF36">
    <property type="entry name" value="LP05116P"/>
    <property type="match status" value="1"/>
</dbReference>
<dbReference type="Gene3D" id="3.20.20.80">
    <property type="entry name" value="Glycosidases"/>
    <property type="match status" value="2"/>
</dbReference>
<evidence type="ECO:0000256" key="3">
    <source>
        <dbReference type="ARBA" id="ARBA00012744"/>
    </source>
</evidence>
<reference evidence="10" key="1">
    <citation type="submission" date="2025-08" db="UniProtKB">
        <authorList>
            <consortium name="RefSeq"/>
        </authorList>
    </citation>
    <scope>IDENTIFICATION</scope>
    <source>
        <tissue evidence="10">Gonads</tissue>
    </source>
</reference>
<dbReference type="InterPro" id="IPR033132">
    <property type="entry name" value="GH_1_N_CS"/>
</dbReference>
<dbReference type="Pfam" id="PF00232">
    <property type="entry name" value="Glyco_hydro_1"/>
    <property type="match status" value="2"/>
</dbReference>
<dbReference type="STRING" id="7574.A0A1S3JXI7"/>
<dbReference type="PROSITE" id="PS00653">
    <property type="entry name" value="GLYCOSYL_HYDROL_F1_2"/>
    <property type="match status" value="2"/>
</dbReference>
<evidence type="ECO:0000313" key="10">
    <source>
        <dbReference type="RefSeq" id="XP_013415022.1"/>
    </source>
</evidence>
<evidence type="ECO:0000256" key="8">
    <source>
        <dbReference type="RuleBase" id="RU004468"/>
    </source>
</evidence>
<evidence type="ECO:0000256" key="7">
    <source>
        <dbReference type="PROSITE-ProRule" id="PRU10055"/>
    </source>
</evidence>
<protein>
    <recommendedName>
        <fullName evidence="3">beta-glucosidase</fullName>
        <ecNumber evidence="3">3.2.1.21</ecNumber>
    </recommendedName>
</protein>
<name>A0A1S3JXI7_LINAN</name>
<dbReference type="FunFam" id="3.20.20.80:FF:000013">
    <property type="entry name" value="lactase-phlorizin hydrolase"/>
    <property type="match status" value="1"/>
</dbReference>
<dbReference type="GO" id="GO:0005975">
    <property type="term" value="P:carbohydrate metabolic process"/>
    <property type="evidence" value="ECO:0007669"/>
    <property type="project" value="InterPro"/>
</dbReference>
<keyword evidence="5" id="KW-0325">Glycoprotein</keyword>
<dbReference type="InParanoid" id="A0A1S3JXI7"/>
<dbReference type="KEGG" id="lak:106176968"/>
<dbReference type="RefSeq" id="XP_013415022.1">
    <property type="nucleotide sequence ID" value="XM_013559568.1"/>
</dbReference>
<evidence type="ECO:0000256" key="5">
    <source>
        <dbReference type="ARBA" id="ARBA00023180"/>
    </source>
</evidence>